<evidence type="ECO:0000256" key="2">
    <source>
        <dbReference type="ARBA" id="ARBA00022525"/>
    </source>
</evidence>
<keyword evidence="7" id="KW-0812">Transmembrane</keyword>
<dbReference type="GO" id="GO:0005576">
    <property type="term" value="C:extracellular region"/>
    <property type="evidence" value="ECO:0007669"/>
    <property type="project" value="UniProtKB-SubCell"/>
</dbReference>
<keyword evidence="3" id="KW-0732">Signal</keyword>
<dbReference type="GO" id="GO:0005764">
    <property type="term" value="C:lysosome"/>
    <property type="evidence" value="ECO:0007669"/>
    <property type="project" value="InterPro"/>
</dbReference>
<keyword evidence="2" id="KW-0964">Secreted</keyword>
<reference evidence="9" key="3">
    <citation type="submission" date="2025-09" db="UniProtKB">
        <authorList>
            <consortium name="Ensembl"/>
        </authorList>
    </citation>
    <scope>IDENTIFICATION</scope>
</reference>
<dbReference type="InterPro" id="IPR008373">
    <property type="entry name" value="Saposin"/>
</dbReference>
<dbReference type="PRINTS" id="PR01797">
    <property type="entry name" value="SAPOSIN"/>
</dbReference>
<evidence type="ECO:0000259" key="8">
    <source>
        <dbReference type="PROSITE" id="PS50015"/>
    </source>
</evidence>
<accession>A0A673CWH4</accession>
<keyword evidence="10" id="KW-1185">Reference proteome</keyword>
<dbReference type="Proteomes" id="UP000472271">
    <property type="component" value="Chromosome 22"/>
</dbReference>
<dbReference type="GO" id="GO:0016020">
    <property type="term" value="C:membrane"/>
    <property type="evidence" value="ECO:0007669"/>
    <property type="project" value="GOC"/>
</dbReference>
<evidence type="ECO:0000256" key="6">
    <source>
        <dbReference type="ARBA" id="ARBA00023180"/>
    </source>
</evidence>
<keyword evidence="5" id="KW-1015">Disulfide bond</keyword>
<evidence type="ECO:0000256" key="4">
    <source>
        <dbReference type="ARBA" id="ARBA00022737"/>
    </source>
</evidence>
<dbReference type="Pfam" id="PF05184">
    <property type="entry name" value="SapB_1"/>
    <property type="match status" value="1"/>
</dbReference>
<evidence type="ECO:0000256" key="3">
    <source>
        <dbReference type="ARBA" id="ARBA00022729"/>
    </source>
</evidence>
<dbReference type="FunFam" id="1.10.225.10:FF:000002">
    <property type="entry name" value="prosaposin isoform X2"/>
    <property type="match status" value="1"/>
</dbReference>
<sequence length="127" mass="14535">MNIYVISKLNIRKYIIYTGKICVSYLSYVIIGSVFCQILRDDAFPGSCRACKFIVSKVQQEMGKDSSKAKISRLLMKTCDQIPRCLRSACRKLIQKFQNKLTDALAHPGNPRRVCRQLKLCKRAKSL</sequence>
<evidence type="ECO:0000313" key="10">
    <source>
        <dbReference type="Proteomes" id="UP000472271"/>
    </source>
</evidence>
<dbReference type="InterPro" id="IPR008139">
    <property type="entry name" value="SaposinB_dom"/>
</dbReference>
<comment type="subcellular location">
    <subcellularLocation>
        <location evidence="1">Secreted</location>
    </subcellularLocation>
</comment>
<keyword evidence="6" id="KW-0325">Glycoprotein</keyword>
<dbReference type="AlphaFoldDB" id="A0A673CWH4"/>
<dbReference type="InterPro" id="IPR007856">
    <property type="entry name" value="SapB_1"/>
</dbReference>
<dbReference type="GO" id="GO:0042742">
    <property type="term" value="P:defense response to bacterium"/>
    <property type="evidence" value="ECO:0007669"/>
    <property type="project" value="InterPro"/>
</dbReference>
<keyword evidence="7" id="KW-0472">Membrane</keyword>
<keyword evidence="4" id="KW-0677">Repeat</keyword>
<protein>
    <recommendedName>
        <fullName evidence="8">Saposin B-type domain-containing protein</fullName>
    </recommendedName>
</protein>
<keyword evidence="7" id="KW-1133">Transmembrane helix</keyword>
<feature type="transmembrane region" description="Helical" evidence="7">
    <location>
        <begin position="21"/>
        <end position="40"/>
    </location>
</feature>
<evidence type="ECO:0000256" key="5">
    <source>
        <dbReference type="ARBA" id="ARBA00023157"/>
    </source>
</evidence>
<name>A0A673CWH4_9TELE</name>
<evidence type="ECO:0000313" key="9">
    <source>
        <dbReference type="Ensembl" id="ENSSORP00005056318.1"/>
    </source>
</evidence>
<dbReference type="PANTHER" id="PTHR15541:SF2">
    <property type="entry name" value="GRANULYSIN"/>
    <property type="match status" value="1"/>
</dbReference>
<reference evidence="9" key="2">
    <citation type="submission" date="2025-08" db="UniProtKB">
        <authorList>
            <consortium name="Ensembl"/>
        </authorList>
    </citation>
    <scope>IDENTIFICATION</scope>
</reference>
<dbReference type="InterPro" id="IPR038847">
    <property type="entry name" value="Granulysin-like"/>
</dbReference>
<dbReference type="GO" id="GO:0006665">
    <property type="term" value="P:sphingolipid metabolic process"/>
    <property type="evidence" value="ECO:0007669"/>
    <property type="project" value="InterPro"/>
</dbReference>
<dbReference type="PROSITE" id="PS50015">
    <property type="entry name" value="SAP_B"/>
    <property type="match status" value="1"/>
</dbReference>
<dbReference type="SUPFAM" id="SSF47862">
    <property type="entry name" value="Saposin"/>
    <property type="match status" value="1"/>
</dbReference>
<evidence type="ECO:0000256" key="7">
    <source>
        <dbReference type="SAM" id="Phobius"/>
    </source>
</evidence>
<dbReference type="InterPro" id="IPR011001">
    <property type="entry name" value="Saposin-like"/>
</dbReference>
<dbReference type="Ensembl" id="ENSSORT00005057614.1">
    <property type="protein sequence ID" value="ENSSORP00005056318.1"/>
    <property type="gene ID" value="ENSSORG00005025065.1"/>
</dbReference>
<organism evidence="9 10">
    <name type="scientific">Sphaeramia orbicularis</name>
    <name type="common">orbiculate cardinalfish</name>
    <dbReference type="NCBI Taxonomy" id="375764"/>
    <lineage>
        <taxon>Eukaryota</taxon>
        <taxon>Metazoa</taxon>
        <taxon>Chordata</taxon>
        <taxon>Craniata</taxon>
        <taxon>Vertebrata</taxon>
        <taxon>Euteleostomi</taxon>
        <taxon>Actinopterygii</taxon>
        <taxon>Neopterygii</taxon>
        <taxon>Teleostei</taxon>
        <taxon>Neoteleostei</taxon>
        <taxon>Acanthomorphata</taxon>
        <taxon>Gobiaria</taxon>
        <taxon>Kurtiformes</taxon>
        <taxon>Apogonoidei</taxon>
        <taxon>Apogonidae</taxon>
        <taxon>Apogoninae</taxon>
        <taxon>Sphaeramia</taxon>
    </lineage>
</organism>
<evidence type="ECO:0000256" key="1">
    <source>
        <dbReference type="ARBA" id="ARBA00004613"/>
    </source>
</evidence>
<dbReference type="SMART" id="SM00741">
    <property type="entry name" value="SapB"/>
    <property type="match status" value="1"/>
</dbReference>
<dbReference type="Gene3D" id="1.10.225.10">
    <property type="entry name" value="Saposin-like"/>
    <property type="match status" value="1"/>
</dbReference>
<reference evidence="9" key="1">
    <citation type="submission" date="2019-06" db="EMBL/GenBank/DDBJ databases">
        <authorList>
            <consortium name="Wellcome Sanger Institute Data Sharing"/>
        </authorList>
    </citation>
    <scope>NUCLEOTIDE SEQUENCE [LARGE SCALE GENOMIC DNA]</scope>
</reference>
<dbReference type="PANTHER" id="PTHR15541">
    <property type="entry name" value="GRANULYSIN RELATED"/>
    <property type="match status" value="1"/>
</dbReference>
<proteinExistence type="predicted"/>
<feature type="domain" description="Saposin B-type" evidence="8">
    <location>
        <begin position="44"/>
        <end position="125"/>
    </location>
</feature>
<dbReference type="InParanoid" id="A0A673CWH4"/>